<feature type="domain" description="Tectonic-1-3" evidence="8">
    <location>
        <begin position="1490"/>
        <end position="1556"/>
    </location>
</feature>
<evidence type="ECO:0000313" key="10">
    <source>
        <dbReference type="Proteomes" id="UP000887566"/>
    </source>
</evidence>
<feature type="region of interest" description="Disordered" evidence="6">
    <location>
        <begin position="157"/>
        <end position="233"/>
    </location>
</feature>
<evidence type="ECO:0000256" key="5">
    <source>
        <dbReference type="SAM" id="Coils"/>
    </source>
</evidence>
<feature type="region of interest" description="Disordered" evidence="6">
    <location>
        <begin position="1201"/>
        <end position="1246"/>
    </location>
</feature>
<feature type="domain" description="Tectonic-1-3 N-terminal" evidence="9">
    <location>
        <begin position="1366"/>
        <end position="1415"/>
    </location>
</feature>
<evidence type="ECO:0000256" key="6">
    <source>
        <dbReference type="SAM" id="MobiDB-lite"/>
    </source>
</evidence>
<dbReference type="Pfam" id="PF25752">
    <property type="entry name" value="DUF1619_N"/>
    <property type="match status" value="1"/>
</dbReference>
<feature type="coiled-coil region" evidence="5">
    <location>
        <begin position="240"/>
        <end position="284"/>
    </location>
</feature>
<comment type="similarity">
    <text evidence="1">Belongs to the tectonic family.</text>
</comment>
<evidence type="ECO:0000256" key="3">
    <source>
        <dbReference type="ARBA" id="ARBA00022794"/>
    </source>
</evidence>
<dbReference type="Proteomes" id="UP000887566">
    <property type="component" value="Unplaced"/>
</dbReference>
<evidence type="ECO:0000259" key="8">
    <source>
        <dbReference type="Pfam" id="PF07773"/>
    </source>
</evidence>
<evidence type="ECO:0000256" key="1">
    <source>
        <dbReference type="ARBA" id="ARBA00007633"/>
    </source>
</evidence>
<dbReference type="PANTHER" id="PTHR14611">
    <property type="entry name" value="TECTONIC FAMILY MEMBER"/>
    <property type="match status" value="1"/>
</dbReference>
<keyword evidence="7" id="KW-0472">Membrane</keyword>
<keyword evidence="4" id="KW-0325">Glycoprotein</keyword>
<reference evidence="11" key="1">
    <citation type="submission" date="2022-11" db="UniProtKB">
        <authorList>
            <consortium name="WormBaseParasite"/>
        </authorList>
    </citation>
    <scope>IDENTIFICATION</scope>
</reference>
<dbReference type="InterPro" id="IPR040354">
    <property type="entry name" value="TCTN1-3"/>
</dbReference>
<feature type="compositionally biased region" description="Polar residues" evidence="6">
    <location>
        <begin position="177"/>
        <end position="186"/>
    </location>
</feature>
<evidence type="ECO:0000259" key="9">
    <source>
        <dbReference type="Pfam" id="PF25752"/>
    </source>
</evidence>
<dbReference type="Pfam" id="PF07773">
    <property type="entry name" value="TCTN_DUF1619"/>
    <property type="match status" value="2"/>
</dbReference>
<organism evidence="10 11">
    <name type="scientific">Plectus sambesii</name>
    <dbReference type="NCBI Taxonomy" id="2011161"/>
    <lineage>
        <taxon>Eukaryota</taxon>
        <taxon>Metazoa</taxon>
        <taxon>Ecdysozoa</taxon>
        <taxon>Nematoda</taxon>
        <taxon>Chromadorea</taxon>
        <taxon>Plectida</taxon>
        <taxon>Plectina</taxon>
        <taxon>Plectoidea</taxon>
        <taxon>Plectidae</taxon>
        <taxon>Plectus</taxon>
    </lineage>
</organism>
<sequence>MRPRARLLYGADGRFDRLTAPLSVDRCVYNKHISVVLARKQDDNTKPPVTVEATALDAYTEACKYLSSVLVEPLGTTLLRPTEAAEGDELEIAKILVLLMHEVRLAKEALPFPSSEAVPFALQWEMAHMLSVLVSPEQWPDDDDSWSYILFESSAEFRRQNEPQPDAESTEEARTPTAASNLSTPKLQRRTQPVDGSFTAPLPHQRSNNNGRRRVSQDMVNSGGGSPLVDSFNSPTVMNARALRTKERELKKMKEELAEMRYCREEAENTIKELQQKLAQVKYKSDEKVADLRHRIDRDSRAVDRLLVVEPECERLSNENSALMVKVAELTRQRDEAREKADEANHELQWREQSIRTRLSSAHESKKMHDDLRAEIATLRQQLATAHQETKVEADRTRQKEAELDAVRVEHVELLRAVRAEYSSKIELAEDNWALEQRKSADLESRLAEMRNKCDSYAATVAELKQKLALLQISDAQLRTELERVQAQRDELESQRQVLESDMAAEVCKSTELEGRLTEMRSNRDALSRSTVDLKQKIISLKNDKAQLAVEVDRLRVEQVDANSKVQLLEADLATEQRKSADLEQRVEEMRSNRESLSHSTTDLKQQLIAHLKNNAQLTMDLKQLESEKDDLSDQLRQMELEAEDAQTRLAAMRDTYSVAVERASELERKVASLEKDKRELTTSKARTETELATLTDEHEALLQQVVELDARVSDLESDAAALTSDNDRLYSELESSEQQTRQQLQQTHALDDELQLLKVTLTDEQTRSQALNKAMDELQTKYQNKVKAVEQLQVSVQQLSESIERNVQNDDIRAQQLEQLRLEQNETRVQLAALTQKHEELVEQMIEKDAVIDDLTKTLGDKDVLVKQLAEKDVIITDLAKTLEYKEALVQQLADKDIVITDLTKTLADKETLVRQLADKDVVITDLTKTLEDKEALVKQLADKEVVIGDLTKQLDEKSAVLADKEVVIGDLTKQLDEKSAVVSDFTKQLEEKDSVLNELQTKLAAVDNENAFEQRSAAVFKSPKHLFANNKSSASIISPANSTIRADTSAFDPAVRQRLSFASIDSRRMTRGSFLHPSNAPRFCDEGDNEGDLLESTTVEQDGMIVVVVPAQVPSTPLPLFEANFENDDVSSITRRSSISGPVAKNHRRRSKSLDNQEVNAARLTELNSRNMRYQPHMRSMYAPETMTFGEVDLPETDFRDKENFVPPDPVKHKAPEHHPKPPSSASAGRFLSVPSPTPKSLKQRTKQFFGKMTMGKEKRGQSPAVPHVLRNEKQARGGSKFDVEFYSPKTVKKTSSYKKAANDSINSRSPLLPTNISASTAAASLRIAVYTLFCYAIRAQTPASNQSRILSDDKESDILPVEYVPLARCSCDLIEGVCDFGCCCDQTCSNDTISTYFQCPKAMMRSILASCHEPAVVRRPPFDLFLCRLHSSTPYLGHFYKNSAILRTQVAYSERAAATAAPNRQLSGDPNRGYHTGINDTLEMLSGSAYSYGVAVGVSTGSDRGLLRLPSATLDHSCSSLSPVRFLVEKQSSCVRPLTNTSCQADGNFNATSYLINSQGTDAITQCSFVKQEFSVNWSHAYDLAENVTDHGLGSKAYPRSGNPGYDIGRPLISAKAADLNGIGVDADENQAFTWTPDSSGLCEFAGRHRVNFGQNVTSDCFVQLLKGTFLDCDRLRSNITAAMESLFPMAFISKFGSIPSNSSDLENFVQVLRLPQSQNDSVYDLLNSALPDEDASEASLNSTIITINNTQRFACTNIPTSVTLDIFYTESGVVNQISVLEVVGALLFFNHSTWRFATKNPSQRFQVSSNVRFYKKPPKKEPPIKSYYLKRGRFHCPGPTCWDDLFFAFKRDNVGTDFSYALTVGLSAVIGLVVIYVITNPWGVQHRKHDIIFSNVLYKE</sequence>
<feature type="compositionally biased region" description="Basic and acidic residues" evidence="6">
    <location>
        <begin position="1201"/>
        <end position="1222"/>
    </location>
</feature>
<dbReference type="GO" id="GO:0060271">
    <property type="term" value="P:cilium assembly"/>
    <property type="evidence" value="ECO:0007669"/>
    <property type="project" value="TreeGrafter"/>
</dbReference>
<feature type="transmembrane region" description="Helical" evidence="7">
    <location>
        <begin position="1862"/>
        <end position="1882"/>
    </location>
</feature>
<feature type="coiled-coil region" evidence="5">
    <location>
        <begin position="538"/>
        <end position="845"/>
    </location>
</feature>
<keyword evidence="10" id="KW-1185">Reference proteome</keyword>
<name>A0A914VVP9_9BILA</name>
<keyword evidence="5" id="KW-0175">Coiled coil</keyword>
<evidence type="ECO:0000256" key="4">
    <source>
        <dbReference type="ARBA" id="ARBA00023180"/>
    </source>
</evidence>
<feature type="coiled-coil region" evidence="5">
    <location>
        <begin position="984"/>
        <end position="1018"/>
    </location>
</feature>
<evidence type="ECO:0000313" key="11">
    <source>
        <dbReference type="WBParaSite" id="PSAMB.scaffold25size111298.g865.t1"/>
    </source>
</evidence>
<dbReference type="PANTHER" id="PTHR14611:SF6">
    <property type="entry name" value="TECTONIC-2"/>
    <property type="match status" value="1"/>
</dbReference>
<dbReference type="WBParaSite" id="PSAMB.scaffold25size111298.g865.t1">
    <property type="protein sequence ID" value="PSAMB.scaffold25size111298.g865.t1"/>
    <property type="gene ID" value="PSAMB.scaffold25size111298.g865"/>
</dbReference>
<keyword evidence="2" id="KW-0732">Signal</keyword>
<keyword evidence="3" id="KW-0970">Cilium biogenesis/degradation</keyword>
<dbReference type="Gene3D" id="1.10.287.1490">
    <property type="match status" value="1"/>
</dbReference>
<evidence type="ECO:0000256" key="2">
    <source>
        <dbReference type="ARBA" id="ARBA00022729"/>
    </source>
</evidence>
<protein>
    <submittedName>
        <fullName evidence="11">Tectonic domain-containing protein</fullName>
    </submittedName>
</protein>
<keyword evidence="7" id="KW-1133">Transmembrane helix</keyword>
<feature type="region of interest" description="Disordered" evidence="6">
    <location>
        <begin position="1139"/>
        <end position="1161"/>
    </location>
</feature>
<evidence type="ECO:0000256" key="7">
    <source>
        <dbReference type="SAM" id="Phobius"/>
    </source>
</evidence>
<dbReference type="InterPro" id="IPR057724">
    <property type="entry name" value="TCTN1-3_N"/>
</dbReference>
<keyword evidence="7" id="KW-0812">Transmembrane</keyword>
<dbReference type="InterPro" id="IPR011677">
    <property type="entry name" value="TCTN1-3_dom"/>
</dbReference>
<proteinExistence type="inferred from homology"/>
<accession>A0A914VVP9</accession>
<feature type="coiled-coil region" evidence="5">
    <location>
        <begin position="313"/>
        <end position="502"/>
    </location>
</feature>
<feature type="domain" description="Tectonic-1-3" evidence="8">
    <location>
        <begin position="1605"/>
        <end position="1786"/>
    </location>
</feature>